<gene>
    <name evidence="1" type="ORF">SAMN05216258_104143</name>
</gene>
<dbReference type="PANTHER" id="PTHR43179">
    <property type="entry name" value="RHAMNOSYLTRANSFERASE WBBL"/>
    <property type="match status" value="1"/>
</dbReference>
<dbReference type="CDD" id="cd04186">
    <property type="entry name" value="GT_2_like_c"/>
    <property type="match status" value="1"/>
</dbReference>
<dbReference type="OrthoDB" id="9771846at2"/>
<dbReference type="STRING" id="1114924.SAMN05216258_104143"/>
<dbReference type="EMBL" id="FOQH01000004">
    <property type="protein sequence ID" value="SFI07888.1"/>
    <property type="molecule type" value="Genomic_DNA"/>
</dbReference>
<accession>A0A1I3F9M4</accession>
<name>A0A1I3F9M4_9RHOB</name>
<organism evidence="1 2">
    <name type="scientific">Albimonas pacifica</name>
    <dbReference type="NCBI Taxonomy" id="1114924"/>
    <lineage>
        <taxon>Bacteria</taxon>
        <taxon>Pseudomonadati</taxon>
        <taxon>Pseudomonadota</taxon>
        <taxon>Alphaproteobacteria</taxon>
        <taxon>Rhodobacterales</taxon>
        <taxon>Paracoccaceae</taxon>
        <taxon>Albimonas</taxon>
    </lineage>
</organism>
<reference evidence="1 2" key="1">
    <citation type="submission" date="2016-10" db="EMBL/GenBank/DDBJ databases">
        <authorList>
            <person name="de Groot N.N."/>
        </authorList>
    </citation>
    <scope>NUCLEOTIDE SEQUENCE [LARGE SCALE GENOMIC DNA]</scope>
    <source>
        <strain evidence="1 2">CGMCC 1.11030</strain>
    </source>
</reference>
<keyword evidence="2" id="KW-1185">Reference proteome</keyword>
<evidence type="ECO:0008006" key="3">
    <source>
        <dbReference type="Google" id="ProtNLM"/>
    </source>
</evidence>
<evidence type="ECO:0000313" key="1">
    <source>
        <dbReference type="EMBL" id="SFI07888.1"/>
    </source>
</evidence>
<dbReference type="Proteomes" id="UP000199377">
    <property type="component" value="Unassembled WGS sequence"/>
</dbReference>
<dbReference type="SUPFAM" id="SSF53448">
    <property type="entry name" value="Nucleotide-diphospho-sugar transferases"/>
    <property type="match status" value="1"/>
</dbReference>
<dbReference type="RefSeq" id="WP_092859444.1">
    <property type="nucleotide sequence ID" value="NZ_FOQH01000004.1"/>
</dbReference>
<dbReference type="InterPro" id="IPR029044">
    <property type="entry name" value="Nucleotide-diphossugar_trans"/>
</dbReference>
<evidence type="ECO:0000313" key="2">
    <source>
        <dbReference type="Proteomes" id="UP000199377"/>
    </source>
</evidence>
<dbReference type="Pfam" id="PF13641">
    <property type="entry name" value="Glyco_tranf_2_3"/>
    <property type="match status" value="1"/>
</dbReference>
<dbReference type="Gene3D" id="3.90.550.10">
    <property type="entry name" value="Spore Coat Polysaccharide Biosynthesis Protein SpsA, Chain A"/>
    <property type="match status" value="1"/>
</dbReference>
<dbReference type="AlphaFoldDB" id="A0A1I3F9M4"/>
<dbReference type="PANTHER" id="PTHR43179:SF7">
    <property type="entry name" value="RHAMNOSYLTRANSFERASE WBBL"/>
    <property type="match status" value="1"/>
</dbReference>
<protein>
    <recommendedName>
        <fullName evidence="3">Glycosyltransferase 2-like domain-containing protein</fullName>
    </recommendedName>
</protein>
<proteinExistence type="predicted"/>
<sequence length="326" mass="35578">MTSSPLDARICVSTVNYGCSELILRALPALLAELERFAEGVVFIVDNASPDDDADKLEAGLAAMGAPEAVRLIRSPRNGGFAAGNNIAFEAARALPWTPEGVLLLNPDAEVRPGAIEEIVRVLRSRPKIGVVGARLENEVGVSRMSAYRFPSAMREFAGALGIGAVARLWPVLIDETDVPVRCDWVTGACMMIRQEVLDTLGPLDEGYFLYFEEVDYQLQATRAGWEIWHAPQAQVMHLAGAATGIVGSTPKRGRMPDYWFDSWRRYFEKNHGGAYASFAAAMRLTGGALGRLQRRLRGKPDESVPGFAASFRRRCLMNLAPGPRA</sequence>